<feature type="signal peptide" evidence="1">
    <location>
        <begin position="1"/>
        <end position="25"/>
    </location>
</feature>
<dbReference type="AlphaFoldDB" id="A0A919Y1B1"/>
<reference evidence="2" key="1">
    <citation type="submission" date="2021-03" db="EMBL/GenBank/DDBJ databases">
        <title>Antimicrobial resistance genes in bacteria isolated from Japanese honey, and their potential for conferring macrolide and lincosamide resistance in the American foulbrood pathogen Paenibacillus larvae.</title>
        <authorList>
            <person name="Okamoto M."/>
            <person name="Kumagai M."/>
            <person name="Kanamori H."/>
            <person name="Takamatsu D."/>
        </authorList>
    </citation>
    <scope>NUCLEOTIDE SEQUENCE</scope>
    <source>
        <strain evidence="2">J41TS4</strain>
    </source>
</reference>
<accession>A0A919Y1B1</accession>
<dbReference type="Proteomes" id="UP000678895">
    <property type="component" value="Unassembled WGS sequence"/>
</dbReference>
<keyword evidence="1" id="KW-0732">Signal</keyword>
<keyword evidence="3" id="KW-1185">Reference proteome</keyword>
<protein>
    <submittedName>
        <fullName evidence="2">Uncharacterized protein</fullName>
    </submittedName>
</protein>
<evidence type="ECO:0000313" key="3">
    <source>
        <dbReference type="Proteomes" id="UP000678895"/>
    </source>
</evidence>
<evidence type="ECO:0000256" key="1">
    <source>
        <dbReference type="SAM" id="SignalP"/>
    </source>
</evidence>
<name>A0A919Y1B1_9BACL</name>
<sequence length="209" mass="22709">MKKILSLVLSLAVVSGLFGAVGASAAPADLPVDPVDQLVLEVLPKDIVVPADFLNSRAVPTDSVSPFAEIDTPLNGAYSYARYKAAGGRVDIEMHQIYLNPMDARAFARESETSIFEGIVWFGASFIPAAGPYLATLGLLKTVSDANFVSSIRQYADVDQGVMISIYYDRWYGTTSRGATYWNGMKDSVKANDSISSDYLISSYVNYKY</sequence>
<comment type="caution">
    <text evidence="2">The sequence shown here is derived from an EMBL/GenBank/DDBJ whole genome shotgun (WGS) entry which is preliminary data.</text>
</comment>
<organism evidence="2 3">
    <name type="scientific">Paenibacillus apis</name>
    <dbReference type="NCBI Taxonomy" id="1792174"/>
    <lineage>
        <taxon>Bacteria</taxon>
        <taxon>Bacillati</taxon>
        <taxon>Bacillota</taxon>
        <taxon>Bacilli</taxon>
        <taxon>Bacillales</taxon>
        <taxon>Paenibacillaceae</taxon>
        <taxon>Paenibacillus</taxon>
    </lineage>
</organism>
<feature type="chain" id="PRO_5037309840" evidence="1">
    <location>
        <begin position="26"/>
        <end position="209"/>
    </location>
</feature>
<dbReference type="EMBL" id="BORS01000006">
    <property type="protein sequence ID" value="GIO42286.1"/>
    <property type="molecule type" value="Genomic_DNA"/>
</dbReference>
<dbReference type="RefSeq" id="WP_301627027.1">
    <property type="nucleotide sequence ID" value="NZ_BORS01000006.1"/>
</dbReference>
<evidence type="ECO:0000313" key="2">
    <source>
        <dbReference type="EMBL" id="GIO42286.1"/>
    </source>
</evidence>
<gene>
    <name evidence="2" type="ORF">J41TS4_20440</name>
</gene>
<proteinExistence type="predicted"/>